<evidence type="ECO:0000259" key="6">
    <source>
        <dbReference type="PROSITE" id="PS51294"/>
    </source>
</evidence>
<name>A0A9W8D1A4_9FUNG</name>
<keyword evidence="3" id="KW-0539">Nucleus</keyword>
<dbReference type="CDD" id="cd00167">
    <property type="entry name" value="SANT"/>
    <property type="match status" value="2"/>
</dbReference>
<dbReference type="GO" id="GO:0000978">
    <property type="term" value="F:RNA polymerase II cis-regulatory region sequence-specific DNA binding"/>
    <property type="evidence" value="ECO:0007669"/>
    <property type="project" value="TreeGrafter"/>
</dbReference>
<organism evidence="7 8">
    <name type="scientific">Coemansia biformis</name>
    <dbReference type="NCBI Taxonomy" id="1286918"/>
    <lineage>
        <taxon>Eukaryota</taxon>
        <taxon>Fungi</taxon>
        <taxon>Fungi incertae sedis</taxon>
        <taxon>Zoopagomycota</taxon>
        <taxon>Kickxellomycotina</taxon>
        <taxon>Kickxellomycetes</taxon>
        <taxon>Kickxellales</taxon>
        <taxon>Kickxellaceae</taxon>
        <taxon>Coemansia</taxon>
    </lineage>
</organism>
<dbReference type="PANTHER" id="PTHR46380:SF2">
    <property type="entry name" value="CYCLIN-D-BINDING MYB-LIKE TRANSCRIPTION FACTOR 1"/>
    <property type="match status" value="1"/>
</dbReference>
<dbReference type="InterPro" id="IPR051651">
    <property type="entry name" value="DMTF1_DNA-bind_reg"/>
</dbReference>
<gene>
    <name evidence="7" type="ORF">LPJ61_000795</name>
</gene>
<evidence type="ECO:0000313" key="7">
    <source>
        <dbReference type="EMBL" id="KAJ1734976.1"/>
    </source>
</evidence>
<accession>A0A9W8D1A4</accession>
<keyword evidence="2" id="KW-0238">DNA-binding</keyword>
<dbReference type="EMBL" id="JANBOI010000047">
    <property type="protein sequence ID" value="KAJ1734976.1"/>
    <property type="molecule type" value="Genomic_DNA"/>
</dbReference>
<evidence type="ECO:0000256" key="2">
    <source>
        <dbReference type="ARBA" id="ARBA00023125"/>
    </source>
</evidence>
<protein>
    <submittedName>
        <fullName evidence="7">Uncharacterized protein</fullName>
    </submittedName>
</protein>
<evidence type="ECO:0000256" key="3">
    <source>
        <dbReference type="ARBA" id="ARBA00023242"/>
    </source>
</evidence>
<dbReference type="Proteomes" id="UP001143981">
    <property type="component" value="Unassembled WGS sequence"/>
</dbReference>
<dbReference type="SMART" id="SM00717">
    <property type="entry name" value="SANT"/>
    <property type="match status" value="4"/>
</dbReference>
<feature type="domain" description="Myb-like" evidence="5">
    <location>
        <begin position="34"/>
        <end position="77"/>
    </location>
</feature>
<evidence type="ECO:0000313" key="8">
    <source>
        <dbReference type="Proteomes" id="UP001143981"/>
    </source>
</evidence>
<keyword evidence="8" id="KW-1185">Reference proteome</keyword>
<dbReference type="InterPro" id="IPR001005">
    <property type="entry name" value="SANT/Myb"/>
</dbReference>
<evidence type="ECO:0000256" key="4">
    <source>
        <dbReference type="SAM" id="MobiDB-lite"/>
    </source>
</evidence>
<evidence type="ECO:0000256" key="1">
    <source>
        <dbReference type="ARBA" id="ARBA00004123"/>
    </source>
</evidence>
<reference evidence="7" key="1">
    <citation type="submission" date="2022-07" db="EMBL/GenBank/DDBJ databases">
        <title>Phylogenomic reconstructions and comparative analyses of Kickxellomycotina fungi.</title>
        <authorList>
            <person name="Reynolds N.K."/>
            <person name="Stajich J.E."/>
            <person name="Barry K."/>
            <person name="Grigoriev I.V."/>
            <person name="Crous P."/>
            <person name="Smith M.E."/>
        </authorList>
    </citation>
    <scope>NUCLEOTIDE SEQUENCE</scope>
    <source>
        <strain evidence="7">BCRC 34381</strain>
    </source>
</reference>
<dbReference type="OrthoDB" id="2143914at2759"/>
<dbReference type="Pfam" id="PF13921">
    <property type="entry name" value="Myb_DNA-bind_6"/>
    <property type="match status" value="1"/>
</dbReference>
<feature type="compositionally biased region" description="Basic and acidic residues" evidence="4">
    <location>
        <begin position="431"/>
        <end position="446"/>
    </location>
</feature>
<evidence type="ECO:0000259" key="5">
    <source>
        <dbReference type="PROSITE" id="PS50090"/>
    </source>
</evidence>
<feature type="domain" description="HTH myb-type" evidence="6">
    <location>
        <begin position="87"/>
        <end position="144"/>
    </location>
</feature>
<dbReference type="PANTHER" id="PTHR46380">
    <property type="entry name" value="CYCLIN-D-BINDING MYB-LIKE TRANSCRIPTION FACTOR 1"/>
    <property type="match status" value="1"/>
</dbReference>
<dbReference type="PROSITE" id="PS51294">
    <property type="entry name" value="HTH_MYB"/>
    <property type="match status" value="2"/>
</dbReference>
<dbReference type="AlphaFoldDB" id="A0A9W8D1A4"/>
<dbReference type="SUPFAM" id="SSF46689">
    <property type="entry name" value="Homeodomain-like"/>
    <property type="match status" value="3"/>
</dbReference>
<dbReference type="PROSITE" id="PS50090">
    <property type="entry name" value="MYB_LIKE"/>
    <property type="match status" value="2"/>
</dbReference>
<comment type="caution">
    <text evidence="7">The sequence shown here is derived from an EMBL/GenBank/DDBJ whole genome shotgun (WGS) entry which is preliminary data.</text>
</comment>
<dbReference type="InterPro" id="IPR009057">
    <property type="entry name" value="Homeodomain-like_sf"/>
</dbReference>
<comment type="subcellular location">
    <subcellularLocation>
        <location evidence="1">Nucleus</location>
    </subcellularLocation>
</comment>
<feature type="region of interest" description="Disordered" evidence="4">
    <location>
        <begin position="431"/>
        <end position="460"/>
    </location>
</feature>
<feature type="domain" description="Myb-like" evidence="5">
    <location>
        <begin position="80"/>
        <end position="140"/>
    </location>
</feature>
<dbReference type="Gene3D" id="1.10.10.60">
    <property type="entry name" value="Homeodomain-like"/>
    <property type="match status" value="3"/>
</dbReference>
<proteinExistence type="predicted"/>
<dbReference type="Pfam" id="PF00249">
    <property type="entry name" value="Myb_DNA-binding"/>
    <property type="match status" value="1"/>
</dbReference>
<feature type="domain" description="HTH myb-type" evidence="6">
    <location>
        <begin position="34"/>
        <end position="85"/>
    </location>
</feature>
<sequence>MPRPTIHVSRVCWQRASTKQLPLPQPLPGLAKGKRLRWTKEQDEQLRQLVAEKGRAWTDIAAALGIAGSPLKARSRWSVLQPKNRDAWTKKEDDDLARAVQKYMQTGNVPGDHGSWVAVARMLPTNRTPAQCHSRWTHTLLPRQGKRVTYTRFKKVCGGVWDDAEAARLRSTVDAIATVSDTPEAVADAERKEPWLLLGDGTSDYLARQFWVYVASQVGTRTAHQCIRKWQTTAHVTTAGRITTSEARRLAELVRDHGRKWQYLASAYFPERRPVELYRQYSRWCLLEKRHGVDLLGIDPFSRIRDYNGVSALRPTGEHGGYDPSGRLARVFKSGPTSAMTPYVLAIMNVWSRRGVSRKPDAIRVPGGSVRAVVPSDVVNRLFAALARHRNDWVSVSRSVGIPAPKCRMYADILAERLPSIKDIIRDSELEQLADDHSTPSRKPRDVAAGCNSPDAGSTP</sequence>
<dbReference type="InterPro" id="IPR017930">
    <property type="entry name" value="Myb_dom"/>
</dbReference>
<dbReference type="GO" id="GO:0000981">
    <property type="term" value="F:DNA-binding transcription factor activity, RNA polymerase II-specific"/>
    <property type="evidence" value="ECO:0007669"/>
    <property type="project" value="TreeGrafter"/>
</dbReference>
<dbReference type="GO" id="GO:0005634">
    <property type="term" value="C:nucleus"/>
    <property type="evidence" value="ECO:0007669"/>
    <property type="project" value="UniProtKB-SubCell"/>
</dbReference>